<dbReference type="EMBL" id="BJCE01000221">
    <property type="protein sequence ID" value="GCL39197.1"/>
    <property type="molecule type" value="Genomic_DNA"/>
</dbReference>
<accession>A0A480A2V8</accession>
<dbReference type="InterPro" id="IPR052892">
    <property type="entry name" value="NA-targeting_endonuclease"/>
</dbReference>
<feature type="domain" description="HNH nuclease" evidence="1">
    <location>
        <begin position="6"/>
        <end position="62"/>
    </location>
</feature>
<comment type="caution">
    <text evidence="2">The sequence shown here is derived from an EMBL/GenBank/DDBJ whole genome shotgun (WGS) entry which is preliminary data.</text>
</comment>
<keyword evidence="3" id="KW-1185">Reference proteome</keyword>
<dbReference type="CDD" id="cd00085">
    <property type="entry name" value="HNHc"/>
    <property type="match status" value="1"/>
</dbReference>
<reference evidence="3" key="1">
    <citation type="submission" date="2019-02" db="EMBL/GenBank/DDBJ databases">
        <title>Draft genome sequence of Sphaerospermopsis reniformis NIES-1949.</title>
        <authorList>
            <person name="Yamaguchi H."/>
            <person name="Suzuki S."/>
            <person name="Kawachi M."/>
        </authorList>
    </citation>
    <scope>NUCLEOTIDE SEQUENCE [LARGE SCALE GENOMIC DNA]</scope>
    <source>
        <strain evidence="3">NIES-1949</strain>
    </source>
</reference>
<keyword evidence="2" id="KW-0540">Nuclease</keyword>
<dbReference type="GO" id="GO:0004519">
    <property type="term" value="F:endonuclease activity"/>
    <property type="evidence" value="ECO:0007669"/>
    <property type="project" value="UniProtKB-KW"/>
</dbReference>
<name>A0A480A2V8_9CYAN</name>
<proteinExistence type="predicted"/>
<dbReference type="RefSeq" id="WP_137668852.1">
    <property type="nucleotide sequence ID" value="NZ_BJCE01000221.1"/>
</dbReference>
<organism evidence="2 3">
    <name type="scientific">Sphaerospermopsis reniformis</name>
    <dbReference type="NCBI Taxonomy" id="531300"/>
    <lineage>
        <taxon>Bacteria</taxon>
        <taxon>Bacillati</taxon>
        <taxon>Cyanobacteriota</taxon>
        <taxon>Cyanophyceae</taxon>
        <taxon>Nostocales</taxon>
        <taxon>Aphanizomenonaceae</taxon>
        <taxon>Sphaerospermopsis</taxon>
    </lineage>
</organism>
<gene>
    <name evidence="2" type="ORF">SR1949_43200</name>
</gene>
<dbReference type="SMART" id="SM00507">
    <property type="entry name" value="HNHc"/>
    <property type="match status" value="1"/>
</dbReference>
<dbReference type="Gene3D" id="1.10.30.50">
    <property type="match status" value="1"/>
</dbReference>
<dbReference type="Pfam" id="PF01844">
    <property type="entry name" value="HNH"/>
    <property type="match status" value="1"/>
</dbReference>
<dbReference type="InterPro" id="IPR003615">
    <property type="entry name" value="HNH_nuc"/>
</dbReference>
<dbReference type="AlphaFoldDB" id="A0A480A2V8"/>
<evidence type="ECO:0000313" key="2">
    <source>
        <dbReference type="EMBL" id="GCL39197.1"/>
    </source>
</evidence>
<keyword evidence="2" id="KW-0255">Endonuclease</keyword>
<dbReference type="Proteomes" id="UP000300142">
    <property type="component" value="Unassembled WGS sequence"/>
</dbReference>
<evidence type="ECO:0000259" key="1">
    <source>
        <dbReference type="SMART" id="SM00507"/>
    </source>
</evidence>
<protein>
    <submittedName>
        <fullName evidence="2">HNH endonuclease domain protein</fullName>
    </submittedName>
</protein>
<dbReference type="InterPro" id="IPR002711">
    <property type="entry name" value="HNH"/>
</dbReference>
<sequence>MTVNDTTRKLVRERAKFLCEYCHSLEEASAALFAIDHIIPQSLPGSSDNPDNLALACQRCNGYRYNFTTGIDPETGDIIPIFNPRKQKWSDHFIWSADGLKIIGITPTGRATCNRLDLNDERHNEGSIIKARRFWVKGGWHPPDEDPRQNEDD</sequence>
<dbReference type="GO" id="GO:0003676">
    <property type="term" value="F:nucleic acid binding"/>
    <property type="evidence" value="ECO:0007669"/>
    <property type="project" value="InterPro"/>
</dbReference>
<dbReference type="GO" id="GO:0008270">
    <property type="term" value="F:zinc ion binding"/>
    <property type="evidence" value="ECO:0007669"/>
    <property type="project" value="InterPro"/>
</dbReference>
<dbReference type="PANTHER" id="PTHR33877:SF1">
    <property type="entry name" value="TYPE IV METHYL-DIRECTED RESTRICTION ENZYME ECOKMCRA"/>
    <property type="match status" value="1"/>
</dbReference>
<keyword evidence="2" id="KW-0378">Hydrolase</keyword>
<evidence type="ECO:0000313" key="3">
    <source>
        <dbReference type="Proteomes" id="UP000300142"/>
    </source>
</evidence>
<dbReference type="PANTHER" id="PTHR33877">
    <property type="entry name" value="SLL1193 PROTEIN"/>
    <property type="match status" value="1"/>
</dbReference>